<protein>
    <submittedName>
        <fullName evidence="1">Uncharacterized protein</fullName>
    </submittedName>
</protein>
<dbReference type="Proteomes" id="UP001589733">
    <property type="component" value="Unassembled WGS sequence"/>
</dbReference>
<evidence type="ECO:0000313" key="2">
    <source>
        <dbReference type="Proteomes" id="UP001589733"/>
    </source>
</evidence>
<dbReference type="EMBL" id="JBHLYR010000063">
    <property type="protein sequence ID" value="MFB9994592.1"/>
    <property type="molecule type" value="Genomic_DNA"/>
</dbReference>
<organism evidence="1 2">
    <name type="scientific">Deinococcus oregonensis</name>
    <dbReference type="NCBI Taxonomy" id="1805970"/>
    <lineage>
        <taxon>Bacteria</taxon>
        <taxon>Thermotogati</taxon>
        <taxon>Deinococcota</taxon>
        <taxon>Deinococci</taxon>
        <taxon>Deinococcales</taxon>
        <taxon>Deinococcaceae</taxon>
        <taxon>Deinococcus</taxon>
    </lineage>
</organism>
<reference evidence="1 2" key="1">
    <citation type="submission" date="2024-09" db="EMBL/GenBank/DDBJ databases">
        <authorList>
            <person name="Sun Q."/>
            <person name="Mori K."/>
        </authorList>
    </citation>
    <scope>NUCLEOTIDE SEQUENCE [LARGE SCALE GENOMIC DNA]</scope>
    <source>
        <strain evidence="1 2">JCM 13503</strain>
    </source>
</reference>
<name>A0ABV6B4D5_9DEIO</name>
<dbReference type="RefSeq" id="WP_380015693.1">
    <property type="nucleotide sequence ID" value="NZ_JBHLYR010000063.1"/>
</dbReference>
<sequence>MSPSEPDFVQLWASLGVPEPRQARLTAAARTRLAHVVELNDVSSPSDAARWAGQLAREPHILGDLCRVRPWISPVPSGTGREALTAVLTEIMGREWTGFLVLLGEYGPWVYAPSVADLQELSRHYAALVLAASAASEQTVLDAAQRVHHSSAAHVSLLARLEATDYRQPQPRTPDPLPEQLAQLELAFWHAAEIQARRRIQEWERQKR</sequence>
<comment type="caution">
    <text evidence="1">The sequence shown here is derived from an EMBL/GenBank/DDBJ whole genome shotgun (WGS) entry which is preliminary data.</text>
</comment>
<accession>A0ABV6B4D5</accession>
<proteinExistence type="predicted"/>
<keyword evidence="2" id="KW-1185">Reference proteome</keyword>
<evidence type="ECO:0000313" key="1">
    <source>
        <dbReference type="EMBL" id="MFB9994592.1"/>
    </source>
</evidence>
<gene>
    <name evidence="1" type="ORF">ACFFLM_21775</name>
</gene>